<evidence type="ECO:0000313" key="3">
    <source>
        <dbReference type="Proteomes" id="UP000064967"/>
    </source>
</evidence>
<proteinExistence type="predicted"/>
<dbReference type="RefSeq" id="WP_146653373.1">
    <property type="nucleotide sequence ID" value="NZ_CP012333.1"/>
</dbReference>
<accession>A0A0K1Q9H7</accession>
<dbReference type="GO" id="GO:0005506">
    <property type="term" value="F:iron ion binding"/>
    <property type="evidence" value="ECO:0007669"/>
    <property type="project" value="TreeGrafter"/>
</dbReference>
<dbReference type="NCBIfam" id="TIGR00049">
    <property type="entry name" value="iron-sulfur cluster assembly accessory protein"/>
    <property type="match status" value="1"/>
</dbReference>
<dbReference type="GO" id="GO:0016226">
    <property type="term" value="P:iron-sulfur cluster assembly"/>
    <property type="evidence" value="ECO:0007669"/>
    <property type="project" value="InterPro"/>
</dbReference>
<dbReference type="InterPro" id="IPR000361">
    <property type="entry name" value="ATAP_core_dom"/>
</dbReference>
<dbReference type="InterPro" id="IPR035903">
    <property type="entry name" value="HesB-like_dom_sf"/>
</dbReference>
<protein>
    <submittedName>
        <fullName evidence="2">Putative iron binding protein from the HesB_IscA_SufA family</fullName>
    </submittedName>
</protein>
<dbReference type="OrthoDB" id="9801228at2"/>
<dbReference type="Gene3D" id="2.60.300.12">
    <property type="entry name" value="HesB-like domain"/>
    <property type="match status" value="1"/>
</dbReference>
<evidence type="ECO:0000313" key="2">
    <source>
        <dbReference type="EMBL" id="AKV02451.1"/>
    </source>
</evidence>
<dbReference type="STRING" id="1391654.AKJ09_09114"/>
<dbReference type="Pfam" id="PF01521">
    <property type="entry name" value="Fe-S_biosyn"/>
    <property type="match status" value="1"/>
</dbReference>
<gene>
    <name evidence="2" type="ORF">AKJ09_09114</name>
</gene>
<dbReference type="GO" id="GO:0051539">
    <property type="term" value="F:4 iron, 4 sulfur cluster binding"/>
    <property type="evidence" value="ECO:0007669"/>
    <property type="project" value="TreeGrafter"/>
</dbReference>
<dbReference type="KEGG" id="llu:AKJ09_09114"/>
<dbReference type="Proteomes" id="UP000064967">
    <property type="component" value="Chromosome"/>
</dbReference>
<dbReference type="GO" id="GO:0051537">
    <property type="term" value="F:2 iron, 2 sulfur cluster binding"/>
    <property type="evidence" value="ECO:0007669"/>
    <property type="project" value="UniProtKB-ARBA"/>
</dbReference>
<evidence type="ECO:0000259" key="1">
    <source>
        <dbReference type="Pfam" id="PF01521"/>
    </source>
</evidence>
<sequence length="110" mass="12095">MISMTDRAAAKVKEIVATTTDEDLSNQGLRVKVVGGGCAGFSYDLYFENEVGDMDEQFESNGVKLYVDPLSFQYLENTEIDYIEDVHHSGFKFNNPNTTGSCGCGSSVKF</sequence>
<keyword evidence="3" id="KW-1185">Reference proteome</keyword>
<dbReference type="AlphaFoldDB" id="A0A0K1Q9H7"/>
<dbReference type="EMBL" id="CP012333">
    <property type="protein sequence ID" value="AKV02451.1"/>
    <property type="molecule type" value="Genomic_DNA"/>
</dbReference>
<dbReference type="SUPFAM" id="SSF89360">
    <property type="entry name" value="HesB-like domain"/>
    <property type="match status" value="1"/>
</dbReference>
<dbReference type="InterPro" id="IPR016092">
    <property type="entry name" value="ATAP"/>
</dbReference>
<organism evidence="2 3">
    <name type="scientific">Labilithrix luteola</name>
    <dbReference type="NCBI Taxonomy" id="1391654"/>
    <lineage>
        <taxon>Bacteria</taxon>
        <taxon>Pseudomonadati</taxon>
        <taxon>Myxococcota</taxon>
        <taxon>Polyangia</taxon>
        <taxon>Polyangiales</taxon>
        <taxon>Labilitrichaceae</taxon>
        <taxon>Labilithrix</taxon>
    </lineage>
</organism>
<dbReference type="PANTHER" id="PTHR43011">
    <property type="entry name" value="IRON-SULFUR CLUSTER ASSEMBLY 2 HOMOLOG, MITOCHONDRIAL"/>
    <property type="match status" value="1"/>
</dbReference>
<dbReference type="PANTHER" id="PTHR43011:SF1">
    <property type="entry name" value="IRON-SULFUR CLUSTER ASSEMBLY 2 HOMOLOG, MITOCHONDRIAL"/>
    <property type="match status" value="1"/>
</dbReference>
<reference evidence="2 3" key="1">
    <citation type="submission" date="2015-08" db="EMBL/GenBank/DDBJ databases">
        <authorList>
            <person name="Babu N.S."/>
            <person name="Beckwith C.J."/>
            <person name="Beseler K.G."/>
            <person name="Brison A."/>
            <person name="Carone J.V."/>
            <person name="Caskin T.P."/>
            <person name="Diamond M."/>
            <person name="Durham M.E."/>
            <person name="Foxe J.M."/>
            <person name="Go M."/>
            <person name="Henderson B.A."/>
            <person name="Jones I.B."/>
            <person name="McGettigan J.A."/>
            <person name="Micheletti S.J."/>
            <person name="Nasrallah M.E."/>
            <person name="Ortiz D."/>
            <person name="Piller C.R."/>
            <person name="Privatt S.R."/>
            <person name="Schneider S.L."/>
            <person name="Sharp S."/>
            <person name="Smith T.C."/>
            <person name="Stanton J.D."/>
            <person name="Ullery H.E."/>
            <person name="Wilson R.J."/>
            <person name="Serrano M.G."/>
            <person name="Buck G."/>
            <person name="Lee V."/>
            <person name="Wang Y."/>
            <person name="Carvalho R."/>
            <person name="Voegtly L."/>
            <person name="Shi R."/>
            <person name="Duckworth R."/>
            <person name="Johnson A."/>
            <person name="Loviza R."/>
            <person name="Walstead R."/>
            <person name="Shah Z."/>
            <person name="Kiflezghi M."/>
            <person name="Wade K."/>
            <person name="Ball S.L."/>
            <person name="Bradley K.W."/>
            <person name="Asai D.J."/>
            <person name="Bowman C.A."/>
            <person name="Russell D.A."/>
            <person name="Pope W.H."/>
            <person name="Jacobs-Sera D."/>
            <person name="Hendrix R.W."/>
            <person name="Hatfull G.F."/>
        </authorList>
    </citation>
    <scope>NUCLEOTIDE SEQUENCE [LARGE SCALE GENOMIC DNA]</scope>
    <source>
        <strain evidence="2 3">DSM 27648</strain>
    </source>
</reference>
<name>A0A0K1Q9H7_9BACT</name>
<feature type="domain" description="Core" evidence="1">
    <location>
        <begin position="2"/>
        <end position="105"/>
    </location>
</feature>